<dbReference type="Pfam" id="PF00754">
    <property type="entry name" value="F5_F8_type_C"/>
    <property type="match status" value="1"/>
</dbReference>
<dbReference type="SUPFAM" id="SSF49785">
    <property type="entry name" value="Galactose-binding domain-like"/>
    <property type="match status" value="1"/>
</dbReference>
<accession>A0A1H9MYS4</accession>
<proteinExistence type="predicted"/>
<reference evidence="2 3" key="1">
    <citation type="submission" date="2016-10" db="EMBL/GenBank/DDBJ databases">
        <authorList>
            <person name="Varghese N."/>
            <person name="Submissions S."/>
        </authorList>
    </citation>
    <scope>NUCLEOTIDE SEQUENCE [LARGE SCALE GENOMIC DNA]</scope>
    <source>
        <strain evidence="2 3">TC-13</strain>
    </source>
</reference>
<comment type="caution">
    <text evidence="2">The sequence shown here is derived from an EMBL/GenBank/DDBJ whole genome shotgun (WGS) entry which is preliminary data.</text>
</comment>
<feature type="domain" description="F5/8 type C" evidence="1">
    <location>
        <begin position="41"/>
        <end position="148"/>
    </location>
</feature>
<evidence type="ECO:0000313" key="3">
    <source>
        <dbReference type="Proteomes" id="UP000199410"/>
    </source>
</evidence>
<dbReference type="InterPro" id="IPR008979">
    <property type="entry name" value="Galactose-bd-like_sf"/>
</dbReference>
<name>A0A1H9MYS4_9BACI</name>
<evidence type="ECO:0000313" key="2">
    <source>
        <dbReference type="EMBL" id="SER28687.1"/>
    </source>
</evidence>
<dbReference type="AlphaFoldDB" id="A0A1H9MYS4"/>
<gene>
    <name evidence="2" type="ORF">SAMN02787113_03427</name>
</gene>
<evidence type="ECO:0000259" key="1">
    <source>
        <dbReference type="Pfam" id="PF00754"/>
    </source>
</evidence>
<dbReference type="EMBL" id="FOEL01000013">
    <property type="protein sequence ID" value="SER28687.1"/>
    <property type="molecule type" value="Genomic_DNA"/>
</dbReference>
<organism evidence="2 3">
    <name type="scientific">Lysinibacillus fusiformis</name>
    <dbReference type="NCBI Taxonomy" id="28031"/>
    <lineage>
        <taxon>Bacteria</taxon>
        <taxon>Bacillati</taxon>
        <taxon>Bacillota</taxon>
        <taxon>Bacilli</taxon>
        <taxon>Bacillales</taxon>
        <taxon>Bacillaceae</taxon>
        <taxon>Lysinibacillus</taxon>
    </lineage>
</organism>
<sequence length="221" mass="25030">MAGAILYKKNSKFYTVLEEEIIHETKMTSNNTPFPLRVFDSNAHSTYPPYLAFDGNNSTYVRTGSSGAGTQLKLTFDFGEEKKVSGIYLTHGGNTSISGIDVSGSNNGTDFTTIKNFISLNLGSGATKKLFFDSTVKYRYFYFYIPQTNMPFLGEIKSFFVDDYLYEAKNIKAYKDFANSSVQLQSTYKNKRYMLQDTDTLKEQGLWIQNIDKKPTSISFN</sequence>
<dbReference type="Gene3D" id="2.60.120.260">
    <property type="entry name" value="Galactose-binding domain-like"/>
    <property type="match status" value="1"/>
</dbReference>
<protein>
    <submittedName>
        <fullName evidence="2">F5/8 type C domain-containing protein</fullName>
    </submittedName>
</protein>
<dbReference type="RefSeq" id="WP_089986630.1">
    <property type="nucleotide sequence ID" value="NZ_CP189820.1"/>
</dbReference>
<dbReference type="InterPro" id="IPR000421">
    <property type="entry name" value="FA58C"/>
</dbReference>
<dbReference type="Proteomes" id="UP000199410">
    <property type="component" value="Unassembled WGS sequence"/>
</dbReference>